<organism evidence="1 2">
    <name type="scientific">Microbulbifer bruguierae</name>
    <dbReference type="NCBI Taxonomy" id="3029061"/>
    <lineage>
        <taxon>Bacteria</taxon>
        <taxon>Pseudomonadati</taxon>
        <taxon>Pseudomonadota</taxon>
        <taxon>Gammaproteobacteria</taxon>
        <taxon>Cellvibrionales</taxon>
        <taxon>Microbulbiferaceae</taxon>
        <taxon>Microbulbifer</taxon>
    </lineage>
</organism>
<evidence type="ECO:0000313" key="2">
    <source>
        <dbReference type="Proteomes" id="UP001236500"/>
    </source>
</evidence>
<gene>
    <name evidence="1" type="ORF">PVT68_15685</name>
</gene>
<accession>A0ABY8NB98</accession>
<reference evidence="1 2" key="1">
    <citation type="submission" date="2023-02" db="EMBL/GenBank/DDBJ databases">
        <title>Description and genomic characterization of Microbulbifer bruguierae sp. nov., isolated from the sediment of mangrove plant Bruguiera sexangula.</title>
        <authorList>
            <person name="Long M."/>
        </authorList>
    </citation>
    <scope>NUCLEOTIDE SEQUENCE [LARGE SCALE GENOMIC DNA]</scope>
    <source>
        <strain evidence="1 2">H12</strain>
    </source>
</reference>
<name>A0ABY8NB98_9GAMM</name>
<protein>
    <submittedName>
        <fullName evidence="1">Uncharacterized protein</fullName>
    </submittedName>
</protein>
<dbReference type="RefSeq" id="WP_280319631.1">
    <property type="nucleotide sequence ID" value="NZ_CP118605.1"/>
</dbReference>
<dbReference type="EMBL" id="CP118605">
    <property type="protein sequence ID" value="WGL16201.1"/>
    <property type="molecule type" value="Genomic_DNA"/>
</dbReference>
<evidence type="ECO:0000313" key="1">
    <source>
        <dbReference type="EMBL" id="WGL16201.1"/>
    </source>
</evidence>
<keyword evidence="2" id="KW-1185">Reference proteome</keyword>
<sequence>MKPRYKSREWLLLEEAAEYLSKELKEPFGERDMLALLLEGTLPIYWHLHCHHAEEAIPGTCFKDHSNYREGHTPYCAFPAPNGRFEELSGPHEILTGDDPELNRAIITNIHNALFRKATPISEAEVAVTDKEGTWWRLLRFEKGSSATLSGRLNYSTVVTLPQLGEIVVLPSDVESLISSLTPGMATPAIVSEAHQSLTRPHYWGEDLQTLARAADKFWKNADPGDPTTFPKSKDVIAWLEERGISGRAATAGAAMLRPSWAKKK</sequence>
<proteinExistence type="predicted"/>
<dbReference type="Proteomes" id="UP001236500">
    <property type="component" value="Chromosome"/>
</dbReference>